<proteinExistence type="predicted"/>
<reference evidence="1" key="1">
    <citation type="submission" date="2022-03" db="EMBL/GenBank/DDBJ databases">
        <authorList>
            <person name="Martin H S."/>
        </authorList>
    </citation>
    <scope>NUCLEOTIDE SEQUENCE</scope>
</reference>
<evidence type="ECO:0000313" key="2">
    <source>
        <dbReference type="Proteomes" id="UP000837857"/>
    </source>
</evidence>
<sequence length="173" mass="18141">MPIQRVAGFVSSLAAIRLADVAGDAQEEANLPDVAFAAFNWGGQCVGGNRSVVADPTLGSDRTGRVDNCFDQECTEIEISDLLCETGVSTVFRIDPLPFTSLDRETFAAEPLQIRKMACLRDRSTGANSGGGGLFADVGRVSGPAVAGPGARPSGYFEHYSISLNGVGITERV</sequence>
<protein>
    <submittedName>
        <fullName evidence="1">Uncharacterized protein</fullName>
    </submittedName>
</protein>
<evidence type="ECO:0000313" key="1">
    <source>
        <dbReference type="EMBL" id="CAH2039143.1"/>
    </source>
</evidence>
<gene>
    <name evidence="1" type="ORF">IPOD504_LOCUS1528</name>
</gene>
<dbReference type="EMBL" id="OW152823">
    <property type="protein sequence ID" value="CAH2039143.1"/>
    <property type="molecule type" value="Genomic_DNA"/>
</dbReference>
<dbReference type="Proteomes" id="UP000837857">
    <property type="component" value="Chromosome 11"/>
</dbReference>
<accession>A0ABN8HTW1</accession>
<feature type="non-terminal residue" evidence="1">
    <location>
        <position position="173"/>
    </location>
</feature>
<organism evidence="1 2">
    <name type="scientific">Iphiclides podalirius</name>
    <name type="common">scarce swallowtail</name>
    <dbReference type="NCBI Taxonomy" id="110791"/>
    <lineage>
        <taxon>Eukaryota</taxon>
        <taxon>Metazoa</taxon>
        <taxon>Ecdysozoa</taxon>
        <taxon>Arthropoda</taxon>
        <taxon>Hexapoda</taxon>
        <taxon>Insecta</taxon>
        <taxon>Pterygota</taxon>
        <taxon>Neoptera</taxon>
        <taxon>Endopterygota</taxon>
        <taxon>Lepidoptera</taxon>
        <taxon>Glossata</taxon>
        <taxon>Ditrysia</taxon>
        <taxon>Papilionoidea</taxon>
        <taxon>Papilionidae</taxon>
        <taxon>Papilioninae</taxon>
        <taxon>Iphiclides</taxon>
    </lineage>
</organism>
<name>A0ABN8HTW1_9NEOP</name>
<keyword evidence="2" id="KW-1185">Reference proteome</keyword>